<dbReference type="GO" id="GO:0046873">
    <property type="term" value="F:metal ion transmembrane transporter activity"/>
    <property type="evidence" value="ECO:0007669"/>
    <property type="project" value="InterPro"/>
</dbReference>
<dbReference type="AlphaFoldDB" id="A0AAN8ZRH4"/>
<name>A0AAN8ZRH4_HALRR</name>
<evidence type="ECO:0000256" key="3">
    <source>
        <dbReference type="ARBA" id="ARBA00022989"/>
    </source>
</evidence>
<feature type="non-terminal residue" evidence="6">
    <location>
        <position position="79"/>
    </location>
</feature>
<keyword evidence="7" id="KW-1185">Reference proteome</keyword>
<dbReference type="Pfam" id="PF02535">
    <property type="entry name" value="Zip"/>
    <property type="match status" value="1"/>
</dbReference>
<reference evidence="6 7" key="1">
    <citation type="submission" date="2023-11" db="EMBL/GenBank/DDBJ databases">
        <title>Halocaridina rubra genome assembly.</title>
        <authorList>
            <person name="Smith C."/>
        </authorList>
    </citation>
    <scope>NUCLEOTIDE SEQUENCE [LARGE SCALE GENOMIC DNA]</scope>
    <source>
        <strain evidence="6">EP-1</strain>
        <tissue evidence="6">Whole</tissue>
    </source>
</reference>
<keyword evidence="2 5" id="KW-0812">Transmembrane</keyword>
<feature type="transmembrane region" description="Helical" evidence="5">
    <location>
        <begin position="46"/>
        <end position="67"/>
    </location>
</feature>
<evidence type="ECO:0000256" key="4">
    <source>
        <dbReference type="ARBA" id="ARBA00023136"/>
    </source>
</evidence>
<gene>
    <name evidence="6" type="ORF">SK128_005703</name>
</gene>
<keyword evidence="3 5" id="KW-1133">Transmembrane helix</keyword>
<evidence type="ECO:0000313" key="6">
    <source>
        <dbReference type="EMBL" id="KAK7065556.1"/>
    </source>
</evidence>
<dbReference type="GO" id="GO:0016020">
    <property type="term" value="C:membrane"/>
    <property type="evidence" value="ECO:0007669"/>
    <property type="project" value="UniProtKB-SubCell"/>
</dbReference>
<feature type="transmembrane region" description="Helical" evidence="5">
    <location>
        <begin position="6"/>
        <end position="26"/>
    </location>
</feature>
<comment type="caution">
    <text evidence="6">The sequence shown here is derived from an EMBL/GenBank/DDBJ whole genome shotgun (WGS) entry which is preliminary data.</text>
</comment>
<accession>A0AAN8ZRH4</accession>
<evidence type="ECO:0000256" key="1">
    <source>
        <dbReference type="ARBA" id="ARBA00004141"/>
    </source>
</evidence>
<proteinExistence type="predicted"/>
<dbReference type="InterPro" id="IPR003689">
    <property type="entry name" value="ZIP"/>
</dbReference>
<evidence type="ECO:0000313" key="7">
    <source>
        <dbReference type="Proteomes" id="UP001381693"/>
    </source>
</evidence>
<evidence type="ECO:0000256" key="5">
    <source>
        <dbReference type="SAM" id="Phobius"/>
    </source>
</evidence>
<keyword evidence="4 5" id="KW-0472">Membrane</keyword>
<evidence type="ECO:0000256" key="2">
    <source>
        <dbReference type="ARBA" id="ARBA00022692"/>
    </source>
</evidence>
<comment type="subcellular location">
    <subcellularLocation>
        <location evidence="1">Membrane</location>
        <topology evidence="1">Multi-pass membrane protein</topology>
    </subcellularLocation>
</comment>
<dbReference type="EMBL" id="JAXCGZ010020758">
    <property type="protein sequence ID" value="KAK7065556.1"/>
    <property type="molecule type" value="Genomic_DNA"/>
</dbReference>
<protein>
    <submittedName>
        <fullName evidence="6">Uncharacterized protein</fullName>
    </submittedName>
</protein>
<sequence length="79" mass="8724">MDVGQLQFLLMGIMFLVNTTVGLAPILLKGNLSKKLVPRAHVRSRLLSCASCFGAGVFLFVCFMGLLPDADKKFHHFLE</sequence>
<organism evidence="6 7">
    <name type="scientific">Halocaridina rubra</name>
    <name type="common">Hawaiian red shrimp</name>
    <dbReference type="NCBI Taxonomy" id="373956"/>
    <lineage>
        <taxon>Eukaryota</taxon>
        <taxon>Metazoa</taxon>
        <taxon>Ecdysozoa</taxon>
        <taxon>Arthropoda</taxon>
        <taxon>Crustacea</taxon>
        <taxon>Multicrustacea</taxon>
        <taxon>Malacostraca</taxon>
        <taxon>Eumalacostraca</taxon>
        <taxon>Eucarida</taxon>
        <taxon>Decapoda</taxon>
        <taxon>Pleocyemata</taxon>
        <taxon>Caridea</taxon>
        <taxon>Atyoidea</taxon>
        <taxon>Atyidae</taxon>
        <taxon>Halocaridina</taxon>
    </lineage>
</organism>
<dbReference type="Proteomes" id="UP001381693">
    <property type="component" value="Unassembled WGS sequence"/>
</dbReference>